<accession>D5MHU8</accession>
<dbReference type="HOGENOM" id="CLU_2033821_0_0_0"/>
<reference evidence="1 2" key="1">
    <citation type="journal article" date="2010" name="Nature">
        <title>Nitrite-driven anaerobic methane oxidation by oxygenic bacteria.</title>
        <authorList>
            <person name="Ettwig K.F."/>
            <person name="Butler M.K."/>
            <person name="Le Paslier D."/>
            <person name="Pelletier E."/>
            <person name="Mangenot S."/>
            <person name="Kuypers M.M.M."/>
            <person name="Schreiber F."/>
            <person name="Dutilh B.E."/>
            <person name="Zedelius J."/>
            <person name="de Beer D."/>
            <person name="Gloerich J."/>
            <person name="Wessels H.J.C.T."/>
            <person name="van Allen T."/>
            <person name="Luesken F."/>
            <person name="Wu M."/>
            <person name="van de Pas-Schoonen K.T."/>
            <person name="Op den Camp H.J.M."/>
            <person name="Janssen-Megens E.M."/>
            <person name="Francoijs K-J."/>
            <person name="Stunnenberg H."/>
            <person name="Weissenbach J."/>
            <person name="Jetten M.S.M."/>
            <person name="Strous M."/>
        </authorList>
    </citation>
    <scope>NUCLEOTIDE SEQUENCE [LARGE SCALE GENOMIC DNA]</scope>
</reference>
<dbReference type="KEGG" id="mox:DAMO_2189"/>
<evidence type="ECO:0000313" key="1">
    <source>
        <dbReference type="EMBL" id="CBE69239.1"/>
    </source>
</evidence>
<gene>
    <name evidence="1" type="ORF">DAMO_2189</name>
</gene>
<proteinExistence type="predicted"/>
<organism evidence="1 2">
    <name type="scientific">Methylomirabilis oxygeniifera</name>
    <dbReference type="NCBI Taxonomy" id="671143"/>
    <lineage>
        <taxon>Bacteria</taxon>
        <taxon>Candidatus Methylomirabilota</taxon>
        <taxon>Candidatus Methylomirabilia</taxon>
        <taxon>Candidatus Methylomirabilales</taxon>
        <taxon>Candidatus Methylomirabilaceae</taxon>
        <taxon>Candidatus Methylomirabilis</taxon>
    </lineage>
</organism>
<dbReference type="AlphaFoldDB" id="D5MHU8"/>
<dbReference type="EMBL" id="FP565575">
    <property type="protein sequence ID" value="CBE69239.1"/>
    <property type="molecule type" value="Genomic_DNA"/>
</dbReference>
<evidence type="ECO:0000313" key="2">
    <source>
        <dbReference type="Proteomes" id="UP000006898"/>
    </source>
</evidence>
<sequence>MLACGRRECECKLRQVRPLIDLVVGVLSKRADLPCLAASGFFQAPVYALQCGLVFVKPGFMEWNGDFWGEQDLARVVASDLKTQPFYVLADYSVQGFYGLREGDALLTVQGTFSDGREMLV</sequence>
<protein>
    <submittedName>
        <fullName evidence="1">Uncharacterized protein</fullName>
    </submittedName>
</protein>
<name>D5MHU8_METO1</name>
<dbReference type="Proteomes" id="UP000006898">
    <property type="component" value="Chromosome"/>
</dbReference>